<evidence type="ECO:0000313" key="1">
    <source>
        <dbReference type="EMBL" id="MBX33598.1"/>
    </source>
</evidence>
<dbReference type="EMBL" id="GGEC01053114">
    <property type="protein sequence ID" value="MBX33598.1"/>
    <property type="molecule type" value="Transcribed_RNA"/>
</dbReference>
<dbReference type="AlphaFoldDB" id="A0A2P2MTR2"/>
<name>A0A2P2MTR2_RHIMU</name>
<protein>
    <submittedName>
        <fullName evidence="1">Uncharacterized protein LOC103492829 isoform X2</fullName>
    </submittedName>
</protein>
<accession>A0A2P2MTR2</accession>
<proteinExistence type="predicted"/>
<organism evidence="1">
    <name type="scientific">Rhizophora mucronata</name>
    <name type="common">Asiatic mangrove</name>
    <dbReference type="NCBI Taxonomy" id="61149"/>
    <lineage>
        <taxon>Eukaryota</taxon>
        <taxon>Viridiplantae</taxon>
        <taxon>Streptophyta</taxon>
        <taxon>Embryophyta</taxon>
        <taxon>Tracheophyta</taxon>
        <taxon>Spermatophyta</taxon>
        <taxon>Magnoliopsida</taxon>
        <taxon>eudicotyledons</taxon>
        <taxon>Gunneridae</taxon>
        <taxon>Pentapetalae</taxon>
        <taxon>rosids</taxon>
        <taxon>fabids</taxon>
        <taxon>Malpighiales</taxon>
        <taxon>Rhizophoraceae</taxon>
        <taxon>Rhizophora</taxon>
    </lineage>
</organism>
<reference evidence="1" key="1">
    <citation type="submission" date="2018-02" db="EMBL/GenBank/DDBJ databases">
        <title>Rhizophora mucronata_Transcriptome.</title>
        <authorList>
            <person name="Meera S.P."/>
            <person name="Sreeshan A."/>
            <person name="Augustine A."/>
        </authorList>
    </citation>
    <scope>NUCLEOTIDE SEQUENCE</scope>
    <source>
        <tissue evidence="1">Leaf</tissue>
    </source>
</reference>
<sequence length="87" mass="10118">MPRNGYNSLRKDSQFILTHAIRHKDHKPRKNKDSLTKIKPTHLGALRKQLSPCSLGIQFCSLCWFLFRPVQSRTHSLGFLPINRSFT</sequence>